<organism evidence="1 2">
    <name type="scientific">Sporosarcina thermotolerans</name>
    <dbReference type="NCBI Taxonomy" id="633404"/>
    <lineage>
        <taxon>Bacteria</taxon>
        <taxon>Bacillati</taxon>
        <taxon>Bacillota</taxon>
        <taxon>Bacilli</taxon>
        <taxon>Bacillales</taxon>
        <taxon>Caryophanaceae</taxon>
        <taxon>Sporosarcina</taxon>
    </lineage>
</organism>
<sequence>MADRKSLADYQREYEIIIFADQPKKDILLAGLMNEMEKQFNIPFPRNVSWERENPKINAMYRKIAITRTL</sequence>
<accession>A0AAW9A4F2</accession>
<evidence type="ECO:0000313" key="1">
    <source>
        <dbReference type="EMBL" id="MDW0115932.1"/>
    </source>
</evidence>
<dbReference type="EMBL" id="JAUBDJ010000001">
    <property type="protein sequence ID" value="MDW0115932.1"/>
    <property type="molecule type" value="Genomic_DNA"/>
</dbReference>
<protein>
    <submittedName>
        <fullName evidence="1">Uncharacterized protein</fullName>
    </submittedName>
</protein>
<dbReference type="AlphaFoldDB" id="A0AAW9A4F2"/>
<dbReference type="RefSeq" id="WP_283731560.1">
    <property type="nucleotide sequence ID" value="NZ_CP125968.1"/>
</dbReference>
<keyword evidence="2" id="KW-1185">Reference proteome</keyword>
<proteinExistence type="predicted"/>
<comment type="caution">
    <text evidence="1">The sequence shown here is derived from an EMBL/GenBank/DDBJ whole genome shotgun (WGS) entry which is preliminary data.</text>
</comment>
<gene>
    <name evidence="1" type="ORF">QTL97_03115</name>
</gene>
<evidence type="ECO:0000313" key="2">
    <source>
        <dbReference type="Proteomes" id="UP001271648"/>
    </source>
</evidence>
<name>A0AAW9A4F2_9BACL</name>
<dbReference type="Proteomes" id="UP001271648">
    <property type="component" value="Unassembled WGS sequence"/>
</dbReference>
<reference evidence="1 2" key="1">
    <citation type="submission" date="2023-06" db="EMBL/GenBank/DDBJ databases">
        <title>Sporosarcina sp. nov., isolated from Korean traditional fermented seafood 'Jeotgal'.</title>
        <authorList>
            <person name="Yang A.I."/>
            <person name="Shin N.-R."/>
        </authorList>
    </citation>
    <scope>NUCLEOTIDE SEQUENCE [LARGE SCALE GENOMIC DNA]</scope>
    <source>
        <strain evidence="1 2">KCTC43456</strain>
    </source>
</reference>